<evidence type="ECO:0000256" key="3">
    <source>
        <dbReference type="ARBA" id="ARBA00022771"/>
    </source>
</evidence>
<dbReference type="InterPro" id="IPR036236">
    <property type="entry name" value="Znf_C2H2_sf"/>
</dbReference>
<dbReference type="AlphaFoldDB" id="A0AAV8YFG2"/>
<dbReference type="InterPro" id="IPR012934">
    <property type="entry name" value="Znf_AD"/>
</dbReference>
<dbReference type="Pfam" id="PF00096">
    <property type="entry name" value="zf-C2H2"/>
    <property type="match status" value="4"/>
</dbReference>
<comment type="caution">
    <text evidence="10">The sequence shown here is derived from an EMBL/GenBank/DDBJ whole genome shotgun (WGS) entry which is preliminary data.</text>
</comment>
<evidence type="ECO:0000259" key="8">
    <source>
        <dbReference type="PROSITE" id="PS50157"/>
    </source>
</evidence>
<dbReference type="SUPFAM" id="SSF57716">
    <property type="entry name" value="Glucocorticoid receptor-like (DNA-binding domain)"/>
    <property type="match status" value="1"/>
</dbReference>
<keyword evidence="1 6" id="KW-0479">Metal-binding</keyword>
<keyword evidence="11" id="KW-1185">Reference proteome</keyword>
<feature type="binding site" evidence="6">
    <location>
        <position position="52"/>
    </location>
    <ligand>
        <name>Zn(2+)</name>
        <dbReference type="ChEBI" id="CHEBI:29105"/>
    </ligand>
</feature>
<dbReference type="EMBL" id="JAPWTK010000112">
    <property type="protein sequence ID" value="KAJ8949708.1"/>
    <property type="molecule type" value="Genomic_DNA"/>
</dbReference>
<evidence type="ECO:0000256" key="7">
    <source>
        <dbReference type="SAM" id="MobiDB-lite"/>
    </source>
</evidence>
<feature type="domain" description="C2H2-type" evidence="8">
    <location>
        <begin position="320"/>
        <end position="347"/>
    </location>
</feature>
<evidence type="ECO:0000259" key="9">
    <source>
        <dbReference type="PROSITE" id="PS51915"/>
    </source>
</evidence>
<evidence type="ECO:0000256" key="2">
    <source>
        <dbReference type="ARBA" id="ARBA00022737"/>
    </source>
</evidence>
<dbReference type="PROSITE" id="PS50157">
    <property type="entry name" value="ZINC_FINGER_C2H2_2"/>
    <property type="match status" value="4"/>
</dbReference>
<dbReference type="SMART" id="SM00355">
    <property type="entry name" value="ZnF_C2H2"/>
    <property type="match status" value="7"/>
</dbReference>
<dbReference type="FunFam" id="3.30.160.60:FF:000446">
    <property type="entry name" value="Zinc finger protein"/>
    <property type="match status" value="1"/>
</dbReference>
<dbReference type="InterPro" id="IPR013087">
    <property type="entry name" value="Znf_C2H2_type"/>
</dbReference>
<feature type="compositionally biased region" description="Basic and acidic residues" evidence="7">
    <location>
        <begin position="145"/>
        <end position="158"/>
    </location>
</feature>
<proteinExistence type="predicted"/>
<feature type="binding site" evidence="6">
    <location>
        <position position="11"/>
    </location>
    <ligand>
        <name>Zn(2+)</name>
        <dbReference type="ChEBI" id="CHEBI:29105"/>
    </ligand>
</feature>
<evidence type="ECO:0000256" key="1">
    <source>
        <dbReference type="ARBA" id="ARBA00022723"/>
    </source>
</evidence>
<evidence type="ECO:0000313" key="10">
    <source>
        <dbReference type="EMBL" id="KAJ8949708.1"/>
    </source>
</evidence>
<accession>A0AAV8YFG2</accession>
<organism evidence="10 11">
    <name type="scientific">Aromia moschata</name>
    <dbReference type="NCBI Taxonomy" id="1265417"/>
    <lineage>
        <taxon>Eukaryota</taxon>
        <taxon>Metazoa</taxon>
        <taxon>Ecdysozoa</taxon>
        <taxon>Arthropoda</taxon>
        <taxon>Hexapoda</taxon>
        <taxon>Insecta</taxon>
        <taxon>Pterygota</taxon>
        <taxon>Neoptera</taxon>
        <taxon>Endopterygota</taxon>
        <taxon>Coleoptera</taxon>
        <taxon>Polyphaga</taxon>
        <taxon>Cucujiformia</taxon>
        <taxon>Chrysomeloidea</taxon>
        <taxon>Cerambycidae</taxon>
        <taxon>Cerambycinae</taxon>
        <taxon>Callichromatini</taxon>
        <taxon>Aromia</taxon>
    </lineage>
</organism>
<dbReference type="Proteomes" id="UP001162162">
    <property type="component" value="Unassembled WGS sequence"/>
</dbReference>
<feature type="region of interest" description="Disordered" evidence="7">
    <location>
        <begin position="137"/>
        <end position="158"/>
    </location>
</feature>
<dbReference type="PROSITE" id="PS51915">
    <property type="entry name" value="ZAD"/>
    <property type="match status" value="1"/>
</dbReference>
<feature type="binding site" evidence="6">
    <location>
        <position position="8"/>
    </location>
    <ligand>
        <name>Zn(2+)</name>
        <dbReference type="ChEBI" id="CHEBI:29105"/>
    </ligand>
</feature>
<keyword evidence="4 6" id="KW-0862">Zinc</keyword>
<evidence type="ECO:0000256" key="4">
    <source>
        <dbReference type="ARBA" id="ARBA00022833"/>
    </source>
</evidence>
<evidence type="ECO:0000313" key="11">
    <source>
        <dbReference type="Proteomes" id="UP001162162"/>
    </source>
</evidence>
<feature type="domain" description="ZAD" evidence="9">
    <location>
        <begin position="6"/>
        <end position="76"/>
    </location>
</feature>
<dbReference type="PANTHER" id="PTHR24379:SF127">
    <property type="entry name" value="BLOODY FINGERS-RELATED"/>
    <property type="match status" value="1"/>
</dbReference>
<dbReference type="Gene3D" id="3.30.160.60">
    <property type="entry name" value="Classic Zinc Finger"/>
    <property type="match status" value="4"/>
</dbReference>
<keyword evidence="2" id="KW-0677">Repeat</keyword>
<feature type="region of interest" description="Disordered" evidence="7">
    <location>
        <begin position="370"/>
        <end position="403"/>
    </location>
</feature>
<dbReference type="GO" id="GO:0000981">
    <property type="term" value="F:DNA-binding transcription factor activity, RNA polymerase II-specific"/>
    <property type="evidence" value="ECO:0007669"/>
    <property type="project" value="TreeGrafter"/>
</dbReference>
<dbReference type="PANTHER" id="PTHR24379">
    <property type="entry name" value="KRAB AND ZINC FINGER DOMAIN-CONTAINING"/>
    <property type="match status" value="1"/>
</dbReference>
<feature type="domain" description="C2H2-type" evidence="8">
    <location>
        <begin position="291"/>
        <end position="319"/>
    </location>
</feature>
<feature type="compositionally biased region" description="Polar residues" evidence="7">
    <location>
        <begin position="394"/>
        <end position="403"/>
    </location>
</feature>
<keyword evidence="3 5" id="KW-0863">Zinc-finger</keyword>
<feature type="domain" description="C2H2-type" evidence="8">
    <location>
        <begin position="348"/>
        <end position="376"/>
    </location>
</feature>
<feature type="compositionally biased region" description="Acidic residues" evidence="7">
    <location>
        <begin position="382"/>
        <end position="391"/>
    </location>
</feature>
<dbReference type="GO" id="GO:0008270">
    <property type="term" value="F:zinc ion binding"/>
    <property type="evidence" value="ECO:0007669"/>
    <property type="project" value="UniProtKB-UniRule"/>
</dbReference>
<sequence length="403" mass="46652">MEADSVLCRLCLDVVPVGYTLDKETVLNTIKILTSVDILENDSLPKLSCSKCIFNLYFVENVRKMIINSDEKLHSALLRDGNVNELLKRPSPVERSNPTETASLVDEPTFANVEIKEEKVVPLFTEISEEQDLFDNNLNEEESSKEENIPVRRTKSGKESGGDNFISSIIYRKNNKRPFVYHCTVCNVEFCGNKLYYAHKNKHLKKTCEICGVTTRLDNFNKHMTGHTLGQQICDICGSVHKSLEGLRTHLFHFHNAKKKPYTCTECGEKFKYSHRLTYHKRKVHTGFRPHQCETCGKRFFDLGTLKKHVKLIHLKLREYHCKYCQKDYSSPHALKVHIRQHTDETPYVCEYCTEGFRQLVSLKTHLARYHKQEKPSTSQTEEGEERDDENESKSQILSETQV</sequence>
<protein>
    <submittedName>
        <fullName evidence="10">Uncharacterized protein</fullName>
    </submittedName>
</protein>
<dbReference type="SUPFAM" id="SSF57667">
    <property type="entry name" value="beta-beta-alpha zinc fingers"/>
    <property type="match status" value="2"/>
</dbReference>
<gene>
    <name evidence="10" type="ORF">NQ318_013577</name>
</gene>
<feature type="binding site" evidence="6">
    <location>
        <position position="49"/>
    </location>
    <ligand>
        <name>Zn(2+)</name>
        <dbReference type="ChEBI" id="CHEBI:29105"/>
    </ligand>
</feature>
<feature type="domain" description="C2H2-type" evidence="8">
    <location>
        <begin position="262"/>
        <end position="290"/>
    </location>
</feature>
<dbReference type="GO" id="GO:0000977">
    <property type="term" value="F:RNA polymerase II transcription regulatory region sequence-specific DNA binding"/>
    <property type="evidence" value="ECO:0007669"/>
    <property type="project" value="TreeGrafter"/>
</dbReference>
<dbReference type="PROSITE" id="PS00028">
    <property type="entry name" value="ZINC_FINGER_C2H2_1"/>
    <property type="match status" value="5"/>
</dbReference>
<evidence type="ECO:0000256" key="5">
    <source>
        <dbReference type="PROSITE-ProRule" id="PRU00042"/>
    </source>
</evidence>
<evidence type="ECO:0000256" key="6">
    <source>
        <dbReference type="PROSITE-ProRule" id="PRU01263"/>
    </source>
</evidence>
<dbReference type="GO" id="GO:0005634">
    <property type="term" value="C:nucleus"/>
    <property type="evidence" value="ECO:0007669"/>
    <property type="project" value="InterPro"/>
</dbReference>
<name>A0AAV8YFG2_9CUCU</name>
<reference evidence="10" key="1">
    <citation type="journal article" date="2023" name="Insect Mol. Biol.">
        <title>Genome sequencing provides insights into the evolution of gene families encoding plant cell wall-degrading enzymes in longhorned beetles.</title>
        <authorList>
            <person name="Shin N.R."/>
            <person name="Okamura Y."/>
            <person name="Kirsch R."/>
            <person name="Pauchet Y."/>
        </authorList>
    </citation>
    <scope>NUCLEOTIDE SEQUENCE</scope>
    <source>
        <strain evidence="10">AMC_N1</strain>
    </source>
</reference>